<dbReference type="VEuPathDB" id="VectorBase:GPPI046618"/>
<dbReference type="Gene3D" id="1.10.510.10">
    <property type="entry name" value="Transferase(Phosphotransferase) domain 1"/>
    <property type="match status" value="1"/>
</dbReference>
<dbReference type="AlphaFoldDB" id="A0A1B0C1J4"/>
<accession>A0A1B0C1J4</accession>
<name>A0A1B0C1J4_9MUSC</name>
<dbReference type="InterPro" id="IPR011009">
    <property type="entry name" value="Kinase-like_dom_sf"/>
</dbReference>
<dbReference type="EMBL" id="JXJN01024063">
    <property type="status" value="NOT_ANNOTATED_CDS"/>
    <property type="molecule type" value="Genomic_DNA"/>
</dbReference>
<evidence type="ECO:0000313" key="2">
    <source>
        <dbReference type="Proteomes" id="UP000092460"/>
    </source>
</evidence>
<evidence type="ECO:0008006" key="3">
    <source>
        <dbReference type="Google" id="ProtNLM"/>
    </source>
</evidence>
<protein>
    <recommendedName>
        <fullName evidence="3">Protein kinase domain-containing protein</fullName>
    </recommendedName>
</protein>
<keyword evidence="2" id="KW-1185">Reference proteome</keyword>
<organism evidence="1 2">
    <name type="scientific">Glossina palpalis gambiensis</name>
    <dbReference type="NCBI Taxonomy" id="67801"/>
    <lineage>
        <taxon>Eukaryota</taxon>
        <taxon>Metazoa</taxon>
        <taxon>Ecdysozoa</taxon>
        <taxon>Arthropoda</taxon>
        <taxon>Hexapoda</taxon>
        <taxon>Insecta</taxon>
        <taxon>Pterygota</taxon>
        <taxon>Neoptera</taxon>
        <taxon>Endopterygota</taxon>
        <taxon>Diptera</taxon>
        <taxon>Brachycera</taxon>
        <taxon>Muscomorpha</taxon>
        <taxon>Hippoboscoidea</taxon>
        <taxon>Glossinidae</taxon>
        <taxon>Glossina</taxon>
    </lineage>
</organism>
<evidence type="ECO:0000313" key="1">
    <source>
        <dbReference type="EnsemblMetazoa" id="GPPI046618-PA"/>
    </source>
</evidence>
<reference evidence="2" key="1">
    <citation type="submission" date="2015-01" db="EMBL/GenBank/DDBJ databases">
        <authorList>
            <person name="Aksoy S."/>
            <person name="Warren W."/>
            <person name="Wilson R.K."/>
        </authorList>
    </citation>
    <scope>NUCLEOTIDE SEQUENCE [LARGE SCALE GENOMIC DNA]</scope>
    <source>
        <strain evidence="2">IAEA</strain>
    </source>
</reference>
<dbReference type="EnsemblMetazoa" id="GPPI046618-RA">
    <property type="protein sequence ID" value="GPPI046618-PA"/>
    <property type="gene ID" value="GPPI046618"/>
</dbReference>
<reference evidence="1" key="2">
    <citation type="submission" date="2020-05" db="UniProtKB">
        <authorList>
            <consortium name="EnsemblMetazoa"/>
        </authorList>
    </citation>
    <scope>IDENTIFICATION</scope>
    <source>
        <strain evidence="1">IAEA</strain>
    </source>
</reference>
<dbReference type="STRING" id="67801.A0A1B0C1J4"/>
<sequence>MFKVGMGEKPETPENIYQEGHYLIDHCLHHDPKDRMTALEFLEHNFCVYGRGEYSSTEE</sequence>
<proteinExistence type="predicted"/>
<dbReference type="SUPFAM" id="SSF56112">
    <property type="entry name" value="Protein kinase-like (PK-like)"/>
    <property type="match status" value="1"/>
</dbReference>
<dbReference type="Proteomes" id="UP000092460">
    <property type="component" value="Unassembled WGS sequence"/>
</dbReference>